<feature type="domain" description="Rho-GAP" evidence="2">
    <location>
        <begin position="243"/>
        <end position="508"/>
    </location>
</feature>
<reference evidence="3" key="1">
    <citation type="journal article" date="2023" name="Mol. Phylogenet. Evol.">
        <title>Genome-scale phylogeny and comparative genomics of the fungal order Sordariales.</title>
        <authorList>
            <person name="Hensen N."/>
            <person name="Bonometti L."/>
            <person name="Westerberg I."/>
            <person name="Brannstrom I.O."/>
            <person name="Guillou S."/>
            <person name="Cros-Aarteil S."/>
            <person name="Calhoun S."/>
            <person name="Haridas S."/>
            <person name="Kuo A."/>
            <person name="Mondo S."/>
            <person name="Pangilinan J."/>
            <person name="Riley R."/>
            <person name="LaButti K."/>
            <person name="Andreopoulos B."/>
            <person name="Lipzen A."/>
            <person name="Chen C."/>
            <person name="Yan M."/>
            <person name="Daum C."/>
            <person name="Ng V."/>
            <person name="Clum A."/>
            <person name="Steindorff A."/>
            <person name="Ohm R.A."/>
            <person name="Martin F."/>
            <person name="Silar P."/>
            <person name="Natvig D.O."/>
            <person name="Lalanne C."/>
            <person name="Gautier V."/>
            <person name="Ament-Velasquez S.L."/>
            <person name="Kruys A."/>
            <person name="Hutchinson M.I."/>
            <person name="Powell A.J."/>
            <person name="Barry K."/>
            <person name="Miller A.N."/>
            <person name="Grigoriev I.V."/>
            <person name="Debuchy R."/>
            <person name="Gladieux P."/>
            <person name="Hiltunen Thoren M."/>
            <person name="Johannesson H."/>
        </authorList>
    </citation>
    <scope>NUCLEOTIDE SEQUENCE</scope>
    <source>
        <strain evidence="3">CBS 314.62</strain>
    </source>
</reference>
<dbReference type="Pfam" id="PF00620">
    <property type="entry name" value="RhoGAP"/>
    <property type="match status" value="1"/>
</dbReference>
<feature type="compositionally biased region" description="Low complexity" evidence="1">
    <location>
        <begin position="761"/>
        <end position="777"/>
    </location>
</feature>
<feature type="compositionally biased region" description="Polar residues" evidence="1">
    <location>
        <begin position="1109"/>
        <end position="1124"/>
    </location>
</feature>
<dbReference type="AlphaFoldDB" id="A0AAE1C9S8"/>
<dbReference type="Proteomes" id="UP001270362">
    <property type="component" value="Unassembled WGS sequence"/>
</dbReference>
<dbReference type="PROSITE" id="PS50238">
    <property type="entry name" value="RHOGAP"/>
    <property type="match status" value="1"/>
</dbReference>
<evidence type="ECO:0000313" key="3">
    <source>
        <dbReference type="EMBL" id="KAK3684766.1"/>
    </source>
</evidence>
<feature type="compositionally biased region" description="Polar residues" evidence="1">
    <location>
        <begin position="1040"/>
        <end position="1062"/>
    </location>
</feature>
<feature type="compositionally biased region" description="Polar residues" evidence="1">
    <location>
        <begin position="953"/>
        <end position="968"/>
    </location>
</feature>
<proteinExistence type="predicted"/>
<organism evidence="3 4">
    <name type="scientific">Podospora appendiculata</name>
    <dbReference type="NCBI Taxonomy" id="314037"/>
    <lineage>
        <taxon>Eukaryota</taxon>
        <taxon>Fungi</taxon>
        <taxon>Dikarya</taxon>
        <taxon>Ascomycota</taxon>
        <taxon>Pezizomycotina</taxon>
        <taxon>Sordariomycetes</taxon>
        <taxon>Sordariomycetidae</taxon>
        <taxon>Sordariales</taxon>
        <taxon>Podosporaceae</taxon>
        <taxon>Podospora</taxon>
    </lineage>
</organism>
<feature type="compositionally biased region" description="Low complexity" evidence="1">
    <location>
        <begin position="691"/>
        <end position="701"/>
    </location>
</feature>
<evidence type="ECO:0000313" key="4">
    <source>
        <dbReference type="Proteomes" id="UP001270362"/>
    </source>
</evidence>
<feature type="region of interest" description="Disordered" evidence="1">
    <location>
        <begin position="674"/>
        <end position="701"/>
    </location>
</feature>
<dbReference type="CDD" id="cd00159">
    <property type="entry name" value="RhoGAP"/>
    <property type="match status" value="1"/>
</dbReference>
<sequence>MTSSCPLPVSPCTPWYEAAARCLLNRTTLDRQGALETMQSSFPDHDMDRASIGSSGTPSSNRSAFAPRQPARLSRNMDASATASASASAGGGRHGLPPSATVGQLPVPGADRRANRSSATWTSSSGDLAGLSDTDDVQDRLEYVREYNRLARKHGIRMLVPEDYIQSSTEFSPQHQRRGWFSRTFLRQISSASNASTARSERKASHKRSVSDLAKHIVHATRRDILKDEDLQSLVRLCGKSILYLPSEYAPSSLVLPTCFRATAQYLVQHAADTRGVFRIPGSVRTVGALYDYYCAEGDVDVDEISSTIRCPNLPLHIKANTHDVASTFKRLLSGLPGGILGSLSLFDALVAIQSQLRGDAEFTRTKQTKLRARLIALAVGSVRSQFRRELICAVFGLLCLIGRTAETAPREDDHGRPLPTGDLMGYSALGIVFGPLLVGDLINSYTMRLAHPSAGLLLFPVTPPNTRREKRKSKLTDEHSPRPLTVDKIHVANGITEMLITHWREAVKHMKSLEILKPSTEGPSIVEQQAARKASLRPSASESFVIRKPAEWSLIRPPSMPFSDILPAGSPVPPSPTPEARRGSNGGSGTGWRENPRASLVVPRQRPKTGRSGSNSRMVGKVPVSLLSPTVEEPVLSDPEATTSRGQYDAEPGQKYHAPLPTTLYAEPMKEPRRRNMAAPSSHTSQAGHTAATTAEEPTAYETALHQQKAYAYETPGSKLPARGQHSWRSGRGGSRSPTKSSAAEPSTPSHFKPALSRQGRSSMESFESRGSGSRNGRSKLATYKPKGAPGFPNDSPHQAGPSKDVFSRGLESKETSRQSLKETSDAAAPNPSAEAGDKSLRAAEPKASNSGKRHSRLPTWKPRPRSDKSTEAIRVPPSSPAAGEFVPPIGPRNLRRLFIHLSRSGSEEANQPEREDSQSQQSQSNATSRSGSKQGGSGGGGQPKKPPRAISDSSDQISPKASQGNLSPAKRPSRLQGLDKSTTQEPPLPSPSKIPVTRRVKAETASTHTNSAENLQATKEAKERQVSQDVAISPKTPPSQNLAGTGNLPWQSSTPDSPSRQRPAKSVGSAVKAMAALFESASQDAPAMIPTPMQKISNWADFKPSGVLSQYTVNPPSSTKSPTKARGSRAARSDSIRSSGRNSWVVAAVERGGSFGSAEARQGGDEE</sequence>
<comment type="caution">
    <text evidence="3">The sequence shown here is derived from an EMBL/GenBank/DDBJ whole genome shotgun (WGS) entry which is preliminary data.</text>
</comment>
<dbReference type="Gene3D" id="1.10.555.10">
    <property type="entry name" value="Rho GTPase activation protein"/>
    <property type="match status" value="1"/>
</dbReference>
<feature type="region of interest" description="Disordered" evidence="1">
    <location>
        <begin position="462"/>
        <end position="482"/>
    </location>
</feature>
<evidence type="ECO:0000259" key="2">
    <source>
        <dbReference type="PROSITE" id="PS50238"/>
    </source>
</evidence>
<dbReference type="SMART" id="SM00324">
    <property type="entry name" value="RhoGAP"/>
    <property type="match status" value="1"/>
</dbReference>
<feature type="compositionally biased region" description="Basic and acidic residues" evidence="1">
    <location>
        <begin position="837"/>
        <end position="846"/>
    </location>
</feature>
<dbReference type="GO" id="GO:0007165">
    <property type="term" value="P:signal transduction"/>
    <property type="evidence" value="ECO:0007669"/>
    <property type="project" value="InterPro"/>
</dbReference>
<protein>
    <recommendedName>
        <fullName evidence="2">Rho-GAP domain-containing protein</fullName>
    </recommendedName>
</protein>
<name>A0AAE1C9S8_9PEZI</name>
<evidence type="ECO:0000256" key="1">
    <source>
        <dbReference type="SAM" id="MobiDB-lite"/>
    </source>
</evidence>
<feature type="compositionally biased region" description="Low complexity" evidence="1">
    <location>
        <begin position="79"/>
        <end position="88"/>
    </location>
</feature>
<feature type="compositionally biased region" description="Polar residues" evidence="1">
    <location>
        <begin position="52"/>
        <end position="63"/>
    </location>
</feature>
<feature type="region of interest" description="Disordered" evidence="1">
    <location>
        <begin position="564"/>
        <end position="662"/>
    </location>
</feature>
<feature type="region of interest" description="Disordered" evidence="1">
    <location>
        <begin position="717"/>
        <end position="1072"/>
    </location>
</feature>
<feature type="region of interest" description="Disordered" evidence="1">
    <location>
        <begin position="39"/>
        <end position="133"/>
    </location>
</feature>
<feature type="compositionally biased region" description="Basic and acidic residues" evidence="1">
    <location>
        <begin position="812"/>
        <end position="826"/>
    </location>
</feature>
<feature type="compositionally biased region" description="Polar residues" evidence="1">
    <location>
        <begin position="680"/>
        <end position="689"/>
    </location>
</feature>
<feature type="non-terminal residue" evidence="3">
    <location>
        <position position="1169"/>
    </location>
</feature>
<feature type="compositionally biased region" description="Polar residues" evidence="1">
    <location>
        <begin position="1006"/>
        <end position="1019"/>
    </location>
</feature>
<feature type="compositionally biased region" description="Polar residues" evidence="1">
    <location>
        <begin position="116"/>
        <end position="126"/>
    </location>
</feature>
<feature type="compositionally biased region" description="Polar residues" evidence="1">
    <location>
        <begin position="739"/>
        <end position="751"/>
    </location>
</feature>
<dbReference type="InterPro" id="IPR008936">
    <property type="entry name" value="Rho_GTPase_activation_prot"/>
</dbReference>
<dbReference type="EMBL" id="JAULSO010000003">
    <property type="protein sequence ID" value="KAK3684766.1"/>
    <property type="molecule type" value="Genomic_DNA"/>
</dbReference>
<dbReference type="SUPFAM" id="SSF48350">
    <property type="entry name" value="GTPase activation domain, GAP"/>
    <property type="match status" value="1"/>
</dbReference>
<reference evidence="3" key="2">
    <citation type="submission" date="2023-06" db="EMBL/GenBank/DDBJ databases">
        <authorList>
            <consortium name="Lawrence Berkeley National Laboratory"/>
            <person name="Haridas S."/>
            <person name="Hensen N."/>
            <person name="Bonometti L."/>
            <person name="Westerberg I."/>
            <person name="Brannstrom I.O."/>
            <person name="Guillou S."/>
            <person name="Cros-Aarteil S."/>
            <person name="Calhoun S."/>
            <person name="Kuo A."/>
            <person name="Mondo S."/>
            <person name="Pangilinan J."/>
            <person name="Riley R."/>
            <person name="Labutti K."/>
            <person name="Andreopoulos B."/>
            <person name="Lipzen A."/>
            <person name="Chen C."/>
            <person name="Yanf M."/>
            <person name="Daum C."/>
            <person name="Ng V."/>
            <person name="Clum A."/>
            <person name="Steindorff A."/>
            <person name="Ohm R."/>
            <person name="Martin F."/>
            <person name="Silar P."/>
            <person name="Natvig D."/>
            <person name="Lalanne C."/>
            <person name="Gautier V."/>
            <person name="Ament-Velasquez S.L."/>
            <person name="Kruys A."/>
            <person name="Hutchinson M.I."/>
            <person name="Powell A.J."/>
            <person name="Barry K."/>
            <person name="Miller A.N."/>
            <person name="Grigoriev I.V."/>
            <person name="Debuchy R."/>
            <person name="Gladieux P."/>
            <person name="Thoren M.H."/>
            <person name="Johannesson H."/>
        </authorList>
    </citation>
    <scope>NUCLEOTIDE SEQUENCE</scope>
    <source>
        <strain evidence="3">CBS 314.62</strain>
    </source>
</reference>
<feature type="region of interest" description="Disordered" evidence="1">
    <location>
        <begin position="1108"/>
        <end position="1146"/>
    </location>
</feature>
<keyword evidence="4" id="KW-1185">Reference proteome</keyword>
<accession>A0AAE1C9S8</accession>
<dbReference type="InterPro" id="IPR000198">
    <property type="entry name" value="RhoGAP_dom"/>
</dbReference>
<gene>
    <name evidence="3" type="ORF">B0T22DRAFT_408717</name>
</gene>
<feature type="compositionally biased region" description="Gly residues" evidence="1">
    <location>
        <begin position="935"/>
        <end position="944"/>
    </location>
</feature>